<proteinExistence type="predicted"/>
<name>A0ACC6MI08_MYCPF</name>
<comment type="caution">
    <text evidence="1">The sequence shown here is derived from an EMBL/GenBank/DDBJ whole genome shotgun (WGS) entry which is preliminary data.</text>
</comment>
<evidence type="ECO:0000313" key="1">
    <source>
        <dbReference type="EMBL" id="MDZ5086518.1"/>
    </source>
</evidence>
<keyword evidence="2" id="KW-1185">Reference proteome</keyword>
<sequence>MIATTTAMAADIPVTSAHTTAEAIVLPRRFDVHEVTRFDAAVNRVSMPGTLVVIDGSAVRYLDRAAMDALIQARLRCIDHGGDLALSDLSVAARVILELTGRYDALNPRRDAA</sequence>
<reference evidence="1 2" key="1">
    <citation type="journal article" date="2021" name="Chemosphere">
        <title>Bioballs carrying a syntrophic Rhodococcus and Mycolicibacterium consortium for simultaneous sorption and biodegradation of fuel oil in contaminated freshwater.</title>
        <authorList>
            <person name="Naloka K."/>
            <person name="Polrit D."/>
            <person name="Muangchinda C."/>
            <person name="Thoetkiattikul H."/>
            <person name="Pinyakong O."/>
        </authorList>
    </citation>
    <scope>NUCLEOTIDE SEQUENCE [LARGE SCALE GENOMIC DNA]</scope>
    <source>
        <strain evidence="1 2">J101</strain>
    </source>
</reference>
<dbReference type="Proteomes" id="UP001289645">
    <property type="component" value="Unassembled WGS sequence"/>
</dbReference>
<dbReference type="EMBL" id="JAOXLN010000013">
    <property type="protein sequence ID" value="MDZ5086518.1"/>
    <property type="molecule type" value="Genomic_DNA"/>
</dbReference>
<organism evidence="1 2">
    <name type="scientific">Mycolicibacterium parafortuitum</name>
    <name type="common">Mycobacterium parafortuitum</name>
    <dbReference type="NCBI Taxonomy" id="39692"/>
    <lineage>
        <taxon>Bacteria</taxon>
        <taxon>Bacillati</taxon>
        <taxon>Actinomycetota</taxon>
        <taxon>Actinomycetes</taxon>
        <taxon>Mycobacteriales</taxon>
        <taxon>Mycobacteriaceae</taxon>
        <taxon>Mycolicibacterium</taxon>
    </lineage>
</organism>
<accession>A0ACC6MI08</accession>
<gene>
    <name evidence="1" type="ORF">OHX15_14110</name>
</gene>
<protein>
    <submittedName>
        <fullName evidence="1">STAS domain-containing protein</fullName>
    </submittedName>
</protein>
<evidence type="ECO:0000313" key="2">
    <source>
        <dbReference type="Proteomes" id="UP001289645"/>
    </source>
</evidence>